<reference evidence="2" key="1">
    <citation type="journal article" date="2020" name="Plant J.">
        <title>Transposons played a major role in the diversification between the closely related almond and peach genomes: results from the almond genome sequence.</title>
        <authorList>
            <person name="Alioto T."/>
            <person name="Alexiou K.G."/>
            <person name="Bardil A."/>
            <person name="Barteri F."/>
            <person name="Castanera R."/>
            <person name="Cruz F."/>
            <person name="Dhingra A."/>
            <person name="Duval H."/>
            <person name="Fernandez I Marti A."/>
            <person name="Frias L."/>
            <person name="Galan B."/>
            <person name="Garcia J.L."/>
            <person name="Howad W."/>
            <person name="Gomez-Garrido J."/>
            <person name="Gut M."/>
            <person name="Julca I."/>
            <person name="Morata J."/>
            <person name="Puigdomenech P."/>
            <person name="Ribeca P."/>
            <person name="Rubio Cabetas M.J."/>
            <person name="Vlasova A."/>
            <person name="Wirthensohn M."/>
            <person name="Garcia-Mas J."/>
            <person name="Gabaldon T."/>
            <person name="Casacuberta J.M."/>
            <person name="Arus P."/>
        </authorList>
    </citation>
    <scope>NUCLEOTIDE SEQUENCE [LARGE SCALE GENOMIC DNA]</scope>
    <source>
        <strain evidence="2">cv. Texas</strain>
    </source>
</reference>
<protein>
    <submittedName>
        <fullName evidence="1">PREDICTED: LOC110746108 partial</fullName>
    </submittedName>
</protein>
<accession>A0A5E4FI74</accession>
<feature type="non-terminal residue" evidence="1">
    <location>
        <position position="74"/>
    </location>
</feature>
<sequence>KPMRNYSVFNKRKIKFSQNDKDKVRAICDGIKNGKCLLFVYALAVDGSSMVQIKSYEEEHNSGTIERTIYANPS</sequence>
<feature type="non-terminal residue" evidence="1">
    <location>
        <position position="1"/>
    </location>
</feature>
<dbReference type="AlphaFoldDB" id="A0A5E4FI74"/>
<organism evidence="1 2">
    <name type="scientific">Prunus dulcis</name>
    <name type="common">Almond</name>
    <name type="synonym">Amygdalus dulcis</name>
    <dbReference type="NCBI Taxonomy" id="3755"/>
    <lineage>
        <taxon>Eukaryota</taxon>
        <taxon>Viridiplantae</taxon>
        <taxon>Streptophyta</taxon>
        <taxon>Embryophyta</taxon>
        <taxon>Tracheophyta</taxon>
        <taxon>Spermatophyta</taxon>
        <taxon>Magnoliopsida</taxon>
        <taxon>eudicotyledons</taxon>
        <taxon>Gunneridae</taxon>
        <taxon>Pentapetalae</taxon>
        <taxon>rosids</taxon>
        <taxon>fabids</taxon>
        <taxon>Rosales</taxon>
        <taxon>Rosaceae</taxon>
        <taxon>Amygdaloideae</taxon>
        <taxon>Amygdaleae</taxon>
        <taxon>Prunus</taxon>
    </lineage>
</organism>
<dbReference type="Proteomes" id="UP000327085">
    <property type="component" value="Chromosome 6"/>
</dbReference>
<dbReference type="InParanoid" id="A0A5E4FI74"/>
<evidence type="ECO:0000313" key="2">
    <source>
        <dbReference type="Proteomes" id="UP000327085"/>
    </source>
</evidence>
<dbReference type="Gramene" id="VVA27516">
    <property type="protein sequence ID" value="VVA27516"/>
    <property type="gene ID" value="Prudul26B014658"/>
</dbReference>
<evidence type="ECO:0000313" key="1">
    <source>
        <dbReference type="EMBL" id="VVA27516.1"/>
    </source>
</evidence>
<gene>
    <name evidence="1" type="ORF">ALMOND_2B014658</name>
</gene>
<dbReference type="EMBL" id="CABIKO010000123">
    <property type="protein sequence ID" value="VVA27516.1"/>
    <property type="molecule type" value="Genomic_DNA"/>
</dbReference>
<name>A0A5E4FI74_PRUDU</name>
<proteinExistence type="predicted"/>